<protein>
    <submittedName>
        <fullName evidence="3">Uncharacterized protein</fullName>
    </submittedName>
</protein>
<keyword evidence="4" id="KW-1185">Reference proteome</keyword>
<organism evidence="3 4">
    <name type="scientific">Succinivibrio dextrinosolvens</name>
    <dbReference type="NCBI Taxonomy" id="83771"/>
    <lineage>
        <taxon>Bacteria</taxon>
        <taxon>Pseudomonadati</taxon>
        <taxon>Pseudomonadota</taxon>
        <taxon>Gammaproteobacteria</taxon>
        <taxon>Aeromonadales</taxon>
        <taxon>Succinivibrionaceae</taxon>
        <taxon>Succinivibrio</taxon>
    </lineage>
</organism>
<sequence length="224" mass="25463">MSNQPNQKKSKLKIILIVVGALFLLSLFIPNEETKNETTSTSDQSAQITQGQEETNQKANDIYAEGANLKDEKELALFSLNAWKTRVDLTKKSLFSHWDLYWTQTFNDFSQGKIDQYKAYGNLEKLTNLLSQYHIDFMDTGEDNHIYDGIKGEQLDKLKQAERDYGTAAYTMKSACNIAKEMFDNGKIKPSDIENLKKQVETAKAFIVKADLAVKDVEDVLSKK</sequence>
<keyword evidence="2" id="KW-1133">Transmembrane helix</keyword>
<accession>A0A662Z5Y2</accession>
<name>A0A662Z5Y2_9GAMM</name>
<evidence type="ECO:0000313" key="4">
    <source>
        <dbReference type="Proteomes" id="UP000243374"/>
    </source>
</evidence>
<feature type="transmembrane region" description="Helical" evidence="2">
    <location>
        <begin position="12"/>
        <end position="29"/>
    </location>
</feature>
<dbReference type="Proteomes" id="UP000243374">
    <property type="component" value="Unassembled WGS sequence"/>
</dbReference>
<proteinExistence type="predicted"/>
<dbReference type="OrthoDB" id="2740354at2"/>
<dbReference type="AlphaFoldDB" id="A0A662Z5Y2"/>
<evidence type="ECO:0000256" key="2">
    <source>
        <dbReference type="SAM" id="Phobius"/>
    </source>
</evidence>
<feature type="region of interest" description="Disordered" evidence="1">
    <location>
        <begin position="35"/>
        <end position="57"/>
    </location>
</feature>
<keyword evidence="2" id="KW-0812">Transmembrane</keyword>
<evidence type="ECO:0000313" key="3">
    <source>
        <dbReference type="EMBL" id="SFJ74679.1"/>
    </source>
</evidence>
<keyword evidence="2" id="KW-0472">Membrane</keyword>
<reference evidence="3 4" key="1">
    <citation type="submission" date="2016-10" db="EMBL/GenBank/DDBJ databases">
        <authorList>
            <person name="Varghese N."/>
            <person name="Submissions S."/>
        </authorList>
    </citation>
    <scope>NUCLEOTIDE SEQUENCE [LARGE SCALE GENOMIC DNA]</scope>
    <source>
        <strain evidence="3 4">22B</strain>
    </source>
</reference>
<feature type="compositionally biased region" description="Polar residues" evidence="1">
    <location>
        <begin position="43"/>
        <end position="57"/>
    </location>
</feature>
<gene>
    <name evidence="3" type="ORF">SAMN04487865_1001136</name>
</gene>
<evidence type="ECO:0000256" key="1">
    <source>
        <dbReference type="SAM" id="MobiDB-lite"/>
    </source>
</evidence>
<dbReference type="EMBL" id="FOSF01000001">
    <property type="protein sequence ID" value="SFJ74679.1"/>
    <property type="molecule type" value="Genomic_DNA"/>
</dbReference>
<dbReference type="RefSeq" id="WP_074838008.1">
    <property type="nucleotide sequence ID" value="NZ_CP047056.1"/>
</dbReference>